<name>A0A1H4F5V6_XYLRU</name>
<protein>
    <submittedName>
        <fullName evidence="2">Permuted papain-like amidase enzyme, YaeF/YiiX, C92 family</fullName>
    </submittedName>
</protein>
<feature type="chain" id="PRO_5010220053" evidence="1">
    <location>
        <begin position="24"/>
        <end position="207"/>
    </location>
</feature>
<evidence type="ECO:0000313" key="3">
    <source>
        <dbReference type="Proteomes" id="UP000182257"/>
    </source>
</evidence>
<dbReference type="Gene3D" id="3.90.1720.10">
    <property type="entry name" value="endopeptidase domain like (from Nostoc punctiforme)"/>
    <property type="match status" value="1"/>
</dbReference>
<accession>A0A1H4F5V6</accession>
<reference evidence="2 3" key="1">
    <citation type="submission" date="2016-10" db="EMBL/GenBank/DDBJ databases">
        <authorList>
            <person name="de Groot N.N."/>
        </authorList>
    </citation>
    <scope>NUCLEOTIDE SEQUENCE [LARGE SCALE GENOMIC DNA]</scope>
    <source>
        <strain evidence="2 3">D31d</strain>
    </source>
</reference>
<evidence type="ECO:0000313" key="2">
    <source>
        <dbReference type="EMBL" id="SEA92726.1"/>
    </source>
</evidence>
<dbReference type="EMBL" id="FNRF01000007">
    <property type="protein sequence ID" value="SEA92726.1"/>
    <property type="molecule type" value="Genomic_DNA"/>
</dbReference>
<dbReference type="InterPro" id="IPR024453">
    <property type="entry name" value="Peptidase_C92"/>
</dbReference>
<gene>
    <name evidence="2" type="ORF">SAMN05216462_3152</name>
</gene>
<dbReference type="Proteomes" id="UP000182257">
    <property type="component" value="Unassembled WGS sequence"/>
</dbReference>
<feature type="signal peptide" evidence="1">
    <location>
        <begin position="1"/>
        <end position="23"/>
    </location>
</feature>
<dbReference type="SUPFAM" id="SSF54001">
    <property type="entry name" value="Cysteine proteinases"/>
    <property type="match status" value="1"/>
</dbReference>
<sequence>MHRCMKTIFSFCLLLTISLQGVAQNMAQQLQEGDLLFCISAQGNHITQVTQGVDDLAIDHVGMVHFCKDSVFVLEAIHQGVVLTPIDSFLVRRDSLVIATRLKDTTGVASSVQRALQYLGRPYDFMFMPSDDEFYCSELVQKNYLDADGQLIFEPIPMSFHDKTGKVTQFWKDYYARKGFQVPEGCPGSNPGDLSRSPKLRFLFSFR</sequence>
<keyword evidence="1" id="KW-0732">Signal</keyword>
<proteinExistence type="predicted"/>
<organism evidence="2 3">
    <name type="scientific">Xylanibacter ruminicola</name>
    <name type="common">Prevotella ruminicola</name>
    <dbReference type="NCBI Taxonomy" id="839"/>
    <lineage>
        <taxon>Bacteria</taxon>
        <taxon>Pseudomonadati</taxon>
        <taxon>Bacteroidota</taxon>
        <taxon>Bacteroidia</taxon>
        <taxon>Bacteroidales</taxon>
        <taxon>Prevotellaceae</taxon>
        <taxon>Xylanibacter</taxon>
    </lineage>
</organism>
<dbReference type="Pfam" id="PF05708">
    <property type="entry name" value="Peptidase_C92"/>
    <property type="match status" value="1"/>
</dbReference>
<dbReference type="AlphaFoldDB" id="A0A1H4F5V6"/>
<evidence type="ECO:0000256" key="1">
    <source>
        <dbReference type="SAM" id="SignalP"/>
    </source>
</evidence>
<dbReference type="InterPro" id="IPR038765">
    <property type="entry name" value="Papain-like_cys_pep_sf"/>
</dbReference>